<dbReference type="Proteomes" id="UP000319732">
    <property type="component" value="Unassembled WGS sequence"/>
</dbReference>
<evidence type="ECO:0000256" key="3">
    <source>
        <dbReference type="ARBA" id="ARBA00022989"/>
    </source>
</evidence>
<dbReference type="GO" id="GO:0016020">
    <property type="term" value="C:membrane"/>
    <property type="evidence" value="ECO:0007669"/>
    <property type="project" value="UniProtKB-SubCell"/>
</dbReference>
<feature type="compositionally biased region" description="Acidic residues" evidence="5">
    <location>
        <begin position="197"/>
        <end position="206"/>
    </location>
</feature>
<feature type="transmembrane region" description="Helical" evidence="6">
    <location>
        <begin position="137"/>
        <end position="155"/>
    </location>
</feature>
<feature type="transmembrane region" description="Helical" evidence="6">
    <location>
        <begin position="111"/>
        <end position="130"/>
    </location>
</feature>
<dbReference type="AlphaFoldDB" id="A0A545T673"/>
<evidence type="ECO:0000256" key="1">
    <source>
        <dbReference type="ARBA" id="ARBA00004141"/>
    </source>
</evidence>
<keyword evidence="9" id="KW-1185">Reference proteome</keyword>
<feature type="domain" description="Peptidase S54 rhomboid" evidence="7">
    <location>
        <begin position="51"/>
        <end position="182"/>
    </location>
</feature>
<keyword evidence="8" id="KW-0645">Protease</keyword>
<gene>
    <name evidence="8" type="ORF">FKG94_18545</name>
</gene>
<dbReference type="OrthoDB" id="465874at2"/>
<comment type="subcellular location">
    <subcellularLocation>
        <location evidence="1">Membrane</location>
        <topology evidence="1">Multi-pass membrane protein</topology>
    </subcellularLocation>
</comment>
<keyword evidence="3 6" id="KW-1133">Transmembrane helix</keyword>
<dbReference type="SUPFAM" id="SSF144091">
    <property type="entry name" value="Rhomboid-like"/>
    <property type="match status" value="1"/>
</dbReference>
<sequence>MQTESRIRTSILVASVFAALLWWLEILEYLLDTSFHRLGVYPLSPTGLVGIVAGPLIHGSWQHIASNTLPLLLLGSILHYGYPKSRWWTLAIVWVVSGLGVWLWGRESYHYGASGLTHGMFFFLFTIGILRRDKRSSALLMVAFFMYGTMLLTIFPQEPGISYEYHFFGAVGGVLSAILFRRWDPLPERKAYSWEQDSPEAEDPIIGDEWKTGGEDPIIGDEWKTGGEDTINRGDGQTIDSTGR</sequence>
<feature type="transmembrane region" description="Helical" evidence="6">
    <location>
        <begin position="87"/>
        <end position="105"/>
    </location>
</feature>
<dbReference type="Gene3D" id="1.20.1540.10">
    <property type="entry name" value="Rhomboid-like"/>
    <property type="match status" value="1"/>
</dbReference>
<evidence type="ECO:0000313" key="9">
    <source>
        <dbReference type="Proteomes" id="UP000319732"/>
    </source>
</evidence>
<feature type="transmembrane region" description="Helical" evidence="6">
    <location>
        <begin position="38"/>
        <end position="58"/>
    </location>
</feature>
<dbReference type="RefSeq" id="WP_142928418.1">
    <property type="nucleotide sequence ID" value="NZ_ML660098.1"/>
</dbReference>
<dbReference type="EMBL" id="VHSG01000019">
    <property type="protein sequence ID" value="TQV72688.1"/>
    <property type="molecule type" value="Genomic_DNA"/>
</dbReference>
<organism evidence="8 9">
    <name type="scientific">Exilibacterium tricleocarpae</name>
    <dbReference type="NCBI Taxonomy" id="2591008"/>
    <lineage>
        <taxon>Bacteria</taxon>
        <taxon>Pseudomonadati</taxon>
        <taxon>Pseudomonadota</taxon>
        <taxon>Gammaproteobacteria</taxon>
        <taxon>Cellvibrionales</taxon>
        <taxon>Cellvibrionaceae</taxon>
        <taxon>Exilibacterium</taxon>
    </lineage>
</organism>
<keyword evidence="4 6" id="KW-0472">Membrane</keyword>
<dbReference type="GO" id="GO:0004252">
    <property type="term" value="F:serine-type endopeptidase activity"/>
    <property type="evidence" value="ECO:0007669"/>
    <property type="project" value="InterPro"/>
</dbReference>
<keyword evidence="8" id="KW-0378">Hydrolase</keyword>
<feature type="compositionally biased region" description="Basic and acidic residues" evidence="5">
    <location>
        <begin position="221"/>
        <end position="232"/>
    </location>
</feature>
<proteinExistence type="predicted"/>
<dbReference type="InterPro" id="IPR022764">
    <property type="entry name" value="Peptidase_S54_rhomboid_dom"/>
</dbReference>
<dbReference type="InterPro" id="IPR035952">
    <property type="entry name" value="Rhomboid-like_sf"/>
</dbReference>
<feature type="region of interest" description="Disordered" evidence="5">
    <location>
        <begin position="194"/>
        <end position="244"/>
    </location>
</feature>
<evidence type="ECO:0000259" key="7">
    <source>
        <dbReference type="Pfam" id="PF01694"/>
    </source>
</evidence>
<keyword evidence="2 6" id="KW-0812">Transmembrane</keyword>
<evidence type="ECO:0000256" key="4">
    <source>
        <dbReference type="ARBA" id="ARBA00023136"/>
    </source>
</evidence>
<comment type="caution">
    <text evidence="8">The sequence shown here is derived from an EMBL/GenBank/DDBJ whole genome shotgun (WGS) entry which is preliminary data.</text>
</comment>
<reference evidence="8 9" key="1">
    <citation type="submission" date="2019-06" db="EMBL/GenBank/DDBJ databases">
        <title>Whole genome sequence for Cellvibrionaceae sp. R142.</title>
        <authorList>
            <person name="Wang G."/>
        </authorList>
    </citation>
    <scope>NUCLEOTIDE SEQUENCE [LARGE SCALE GENOMIC DNA]</scope>
    <source>
        <strain evidence="8 9">R142</strain>
    </source>
</reference>
<dbReference type="Pfam" id="PF01694">
    <property type="entry name" value="Rhomboid"/>
    <property type="match status" value="1"/>
</dbReference>
<evidence type="ECO:0000313" key="8">
    <source>
        <dbReference type="EMBL" id="TQV72688.1"/>
    </source>
</evidence>
<feature type="transmembrane region" description="Helical" evidence="6">
    <location>
        <begin position="12"/>
        <end position="31"/>
    </location>
</feature>
<dbReference type="GO" id="GO:0006508">
    <property type="term" value="P:proteolysis"/>
    <property type="evidence" value="ECO:0007669"/>
    <property type="project" value="UniProtKB-KW"/>
</dbReference>
<name>A0A545T673_9GAMM</name>
<evidence type="ECO:0000256" key="6">
    <source>
        <dbReference type="SAM" id="Phobius"/>
    </source>
</evidence>
<feature type="transmembrane region" description="Helical" evidence="6">
    <location>
        <begin position="161"/>
        <end position="180"/>
    </location>
</feature>
<accession>A0A545T673</accession>
<protein>
    <submittedName>
        <fullName evidence="8">Rhomboid family intramembrane serine protease</fullName>
    </submittedName>
</protein>
<evidence type="ECO:0000256" key="5">
    <source>
        <dbReference type="SAM" id="MobiDB-lite"/>
    </source>
</evidence>
<evidence type="ECO:0000256" key="2">
    <source>
        <dbReference type="ARBA" id="ARBA00022692"/>
    </source>
</evidence>